<sequence>MHGSFEFALRFAQDNQDVSSDEDDRKEPIIDDRFARLVSHGRSFIEESAAFQKLRVELKNFLMPTFKPIFLDFRFDSDEWMIRCFWCMEKLLSSIGPLEESDSSHLFSTRPSVLTPSREIVLFSEPIALDTNVHSTELPTPWSSIQVIGNLGLSFKLNRLQWARSTRFTWEYVGVESNVDMKDFKGTISWDPAKLLRKLYLREKKVPKYHKRFRWKNRHGKRLYDDYIEHEHGALQALHNYLDATTVPNKGMTPSESVQSSSYAARLYTPNAPSTQTTYPLTTIDIADQPATNPYNFETSNVFHDVEQPTKSTRSLLLLTCIKRHGRPVKLHQEFVTHIADDRQLFHALRKIYFNHRQKFEFFWSLRTLHSIHFMRFIYAGNSYIDVRCHAEICTPSNPCACVPPPGLVPPQVTYNYT</sequence>
<accession>W6PRV9</accession>
<name>W6PRV9_PENRF</name>
<dbReference type="STRING" id="1365484.W6PRV9"/>
<organism evidence="1 2">
    <name type="scientific">Penicillium roqueforti (strain FM164)</name>
    <dbReference type="NCBI Taxonomy" id="1365484"/>
    <lineage>
        <taxon>Eukaryota</taxon>
        <taxon>Fungi</taxon>
        <taxon>Dikarya</taxon>
        <taxon>Ascomycota</taxon>
        <taxon>Pezizomycotina</taxon>
        <taxon>Eurotiomycetes</taxon>
        <taxon>Eurotiomycetidae</taxon>
        <taxon>Eurotiales</taxon>
        <taxon>Aspergillaceae</taxon>
        <taxon>Penicillium</taxon>
    </lineage>
</organism>
<dbReference type="OMA" id="FVTHIAD"/>
<keyword evidence="2" id="KW-1185">Reference proteome</keyword>
<proteinExistence type="predicted"/>
<dbReference type="EMBL" id="HG792015">
    <property type="protein sequence ID" value="CDM26610.1"/>
    <property type="molecule type" value="Genomic_DNA"/>
</dbReference>
<dbReference type="AlphaFoldDB" id="W6PRV9"/>
<evidence type="ECO:0000313" key="2">
    <source>
        <dbReference type="Proteomes" id="UP000030686"/>
    </source>
</evidence>
<evidence type="ECO:0000313" key="1">
    <source>
        <dbReference type="EMBL" id="CDM26610.1"/>
    </source>
</evidence>
<dbReference type="OrthoDB" id="4540793at2759"/>
<protein>
    <submittedName>
        <fullName evidence="1">Genomic scaffold, ProqFM164S01</fullName>
    </submittedName>
</protein>
<gene>
    <name evidence="1" type="ORF">PROQFM164_S01g000419</name>
</gene>
<dbReference type="Proteomes" id="UP000030686">
    <property type="component" value="Unassembled WGS sequence"/>
</dbReference>
<reference evidence="1" key="1">
    <citation type="journal article" date="2014" name="Nat. Commun.">
        <title>Multiple recent horizontal transfers of a large genomic region in cheese making fungi.</title>
        <authorList>
            <person name="Cheeseman K."/>
            <person name="Ropars J."/>
            <person name="Renault P."/>
            <person name="Dupont J."/>
            <person name="Gouzy J."/>
            <person name="Branca A."/>
            <person name="Abraham A.L."/>
            <person name="Ceppi M."/>
            <person name="Conseiller E."/>
            <person name="Debuchy R."/>
            <person name="Malagnac F."/>
            <person name="Goarin A."/>
            <person name="Silar P."/>
            <person name="Lacoste S."/>
            <person name="Sallet E."/>
            <person name="Bensimon A."/>
            <person name="Giraud T."/>
            <person name="Brygoo Y."/>
        </authorList>
    </citation>
    <scope>NUCLEOTIDE SEQUENCE [LARGE SCALE GENOMIC DNA]</scope>
    <source>
        <strain evidence="1">FM164</strain>
    </source>
</reference>